<gene>
    <name evidence="7" type="ORF">GCM10007874_46980</name>
</gene>
<dbReference type="Gene3D" id="3.30.750.24">
    <property type="entry name" value="STAS domain"/>
    <property type="match status" value="1"/>
</dbReference>
<evidence type="ECO:0000313" key="8">
    <source>
        <dbReference type="Proteomes" id="UP001156882"/>
    </source>
</evidence>
<feature type="transmembrane region" description="Helical" evidence="5">
    <location>
        <begin position="99"/>
        <end position="119"/>
    </location>
</feature>
<dbReference type="CDD" id="cd07042">
    <property type="entry name" value="STAS_SulP_like_sulfate_transporter"/>
    <property type="match status" value="1"/>
</dbReference>
<dbReference type="InterPro" id="IPR001902">
    <property type="entry name" value="SLC26A/SulP_fam"/>
</dbReference>
<dbReference type="Proteomes" id="UP001156882">
    <property type="component" value="Unassembled WGS sequence"/>
</dbReference>
<feature type="transmembrane region" description="Helical" evidence="5">
    <location>
        <begin position="251"/>
        <end position="273"/>
    </location>
</feature>
<dbReference type="EMBL" id="BSPC01000052">
    <property type="protein sequence ID" value="GLS21681.1"/>
    <property type="molecule type" value="Genomic_DNA"/>
</dbReference>
<organism evidence="7 8">
    <name type="scientific">Labrys miyagiensis</name>
    <dbReference type="NCBI Taxonomy" id="346912"/>
    <lineage>
        <taxon>Bacteria</taxon>
        <taxon>Pseudomonadati</taxon>
        <taxon>Pseudomonadota</taxon>
        <taxon>Alphaproteobacteria</taxon>
        <taxon>Hyphomicrobiales</taxon>
        <taxon>Xanthobacteraceae</taxon>
        <taxon>Labrys</taxon>
    </lineage>
</organism>
<comment type="caution">
    <text evidence="7">The sequence shown here is derived from an EMBL/GenBank/DDBJ whole genome shotgun (WGS) entry which is preliminary data.</text>
</comment>
<feature type="transmembrane region" description="Helical" evidence="5">
    <location>
        <begin position="131"/>
        <end position="149"/>
    </location>
</feature>
<dbReference type="RefSeq" id="WP_284314685.1">
    <property type="nucleotide sequence ID" value="NZ_BSPC01000052.1"/>
</dbReference>
<feature type="transmembrane region" description="Helical" evidence="5">
    <location>
        <begin position="77"/>
        <end position="93"/>
    </location>
</feature>
<evidence type="ECO:0000256" key="4">
    <source>
        <dbReference type="ARBA" id="ARBA00023136"/>
    </source>
</evidence>
<feature type="transmembrane region" description="Helical" evidence="5">
    <location>
        <begin position="323"/>
        <end position="340"/>
    </location>
</feature>
<feature type="transmembrane region" description="Helical" evidence="5">
    <location>
        <begin position="46"/>
        <end position="65"/>
    </location>
</feature>
<evidence type="ECO:0000256" key="1">
    <source>
        <dbReference type="ARBA" id="ARBA00004141"/>
    </source>
</evidence>
<feature type="transmembrane region" description="Helical" evidence="5">
    <location>
        <begin position="285"/>
        <end position="303"/>
    </location>
</feature>
<dbReference type="InterPro" id="IPR036513">
    <property type="entry name" value="STAS_dom_sf"/>
</dbReference>
<keyword evidence="4 5" id="KW-0472">Membrane</keyword>
<feature type="transmembrane region" description="Helical" evidence="5">
    <location>
        <begin position="347"/>
        <end position="368"/>
    </location>
</feature>
<keyword evidence="8" id="KW-1185">Reference proteome</keyword>
<evidence type="ECO:0000259" key="6">
    <source>
        <dbReference type="PROSITE" id="PS50801"/>
    </source>
</evidence>
<dbReference type="Pfam" id="PF01740">
    <property type="entry name" value="STAS"/>
    <property type="match status" value="1"/>
</dbReference>
<keyword evidence="2 5" id="KW-0812">Transmembrane</keyword>
<dbReference type="PANTHER" id="PTHR11814">
    <property type="entry name" value="SULFATE TRANSPORTER"/>
    <property type="match status" value="1"/>
</dbReference>
<dbReference type="PROSITE" id="PS50801">
    <property type="entry name" value="STAS"/>
    <property type="match status" value="1"/>
</dbReference>
<feature type="transmembrane region" description="Helical" evidence="5">
    <location>
        <begin position="21"/>
        <end position="40"/>
    </location>
</feature>
<reference evidence="8" key="1">
    <citation type="journal article" date="2019" name="Int. J. Syst. Evol. Microbiol.">
        <title>The Global Catalogue of Microorganisms (GCM) 10K type strain sequencing project: providing services to taxonomists for standard genome sequencing and annotation.</title>
        <authorList>
            <consortium name="The Broad Institute Genomics Platform"/>
            <consortium name="The Broad Institute Genome Sequencing Center for Infectious Disease"/>
            <person name="Wu L."/>
            <person name="Ma J."/>
        </authorList>
    </citation>
    <scope>NUCLEOTIDE SEQUENCE [LARGE SCALE GENOMIC DNA]</scope>
    <source>
        <strain evidence="8">NBRC 101365</strain>
    </source>
</reference>
<feature type="transmembrane region" description="Helical" evidence="5">
    <location>
        <begin position="205"/>
        <end position="231"/>
    </location>
</feature>
<proteinExistence type="predicted"/>
<evidence type="ECO:0000256" key="3">
    <source>
        <dbReference type="ARBA" id="ARBA00022989"/>
    </source>
</evidence>
<feature type="transmembrane region" description="Helical" evidence="5">
    <location>
        <begin position="380"/>
        <end position="412"/>
    </location>
</feature>
<protein>
    <submittedName>
        <fullName evidence="7">Sulfate transporter</fullName>
    </submittedName>
</protein>
<evidence type="ECO:0000256" key="5">
    <source>
        <dbReference type="SAM" id="Phobius"/>
    </source>
</evidence>
<dbReference type="SUPFAM" id="SSF52091">
    <property type="entry name" value="SpoIIaa-like"/>
    <property type="match status" value="1"/>
</dbReference>
<evidence type="ECO:0000313" key="7">
    <source>
        <dbReference type="EMBL" id="GLS21681.1"/>
    </source>
</evidence>
<accession>A0ABQ6CTX1</accession>
<evidence type="ECO:0000256" key="2">
    <source>
        <dbReference type="ARBA" id="ARBA00022692"/>
    </source>
</evidence>
<feature type="domain" description="STAS" evidence="6">
    <location>
        <begin position="436"/>
        <end position="551"/>
    </location>
</feature>
<dbReference type="InterPro" id="IPR002645">
    <property type="entry name" value="STAS_dom"/>
</dbReference>
<keyword evidence="3 5" id="KW-1133">Transmembrane helix</keyword>
<name>A0ABQ6CTX1_9HYPH</name>
<feature type="transmembrane region" description="Helical" evidence="5">
    <location>
        <begin position="169"/>
        <end position="193"/>
    </location>
</feature>
<dbReference type="Pfam" id="PF00916">
    <property type="entry name" value="Sulfate_transp"/>
    <property type="match status" value="1"/>
</dbReference>
<comment type="subcellular location">
    <subcellularLocation>
        <location evidence="1">Membrane</location>
        <topology evidence="1">Multi-pass membrane protein</topology>
    </subcellularLocation>
</comment>
<dbReference type="InterPro" id="IPR011547">
    <property type="entry name" value="SLC26A/SulP_dom"/>
</dbReference>
<sequence length="587" mass="62067">MLTQLPVLGSFRGYRAAWLRPDFTAGLAVAAVAIPSAIAYPAIAGLPAEVGIYSSILPLIGYALFGPSKKLMVGPDAATMTVLAAVLATMPLATSADRVVAASALAMTVGVFCIIAGLLRLGVIAAFLSRPILVGFISGVSISIIIGQIQRLTGVRIEADGLFRPMWELIQKAALIHWPSVALGFTLIAFLLLLTRWRSPVPAPLVVVAVAIAASALFDFKGMGIAVVGDLPRVFPSLSLPIDASLPIRELLLGAAAVWLVSFGSGIVGARSFGARGKFEVDANAELVGLGAANVASGLFSGFPVTISDSRTAVNLSVGGRSQMSGLVAALTLTAMLLYLQDAIRVLPIPALGAILVAAAMSLLDVAGLREIWRVSRMEFVFALIGMAGPISVGVLNGVVIAVAATLLYVLLKEMRPRDALLGRAPGRKGFYKLHRSRNAVPIPGLALCLVQGNLLFFNVDYVRARLLEVAKTLPANTRWFVLDASALAQVDSTAAMMLNELRVDLAEQGLQLGIAQLHHEPMEVLSRAGTIENIGDTMVFEDLEEAVAAFRHRSSQKHEVTMYQRELASNGNSIARARTSASERRV</sequence>